<name>A0AAN6VP97_9PEZI</name>
<protein>
    <submittedName>
        <fullName evidence="2">Uncharacterized protein</fullName>
    </submittedName>
</protein>
<evidence type="ECO:0000313" key="2">
    <source>
        <dbReference type="EMBL" id="KAK4154406.1"/>
    </source>
</evidence>
<sequence length="78" mass="8528">MSERGGQSHGGHRDESSPLLPTLHGNAPHTGGGIMAHEGESGRSGFHPRHFVSVLWRGSSQVSMLVNVLWPFVCRVWK</sequence>
<dbReference type="AlphaFoldDB" id="A0AAN6VP97"/>
<organism evidence="2 3">
    <name type="scientific">Chaetomidium leptoderma</name>
    <dbReference type="NCBI Taxonomy" id="669021"/>
    <lineage>
        <taxon>Eukaryota</taxon>
        <taxon>Fungi</taxon>
        <taxon>Dikarya</taxon>
        <taxon>Ascomycota</taxon>
        <taxon>Pezizomycotina</taxon>
        <taxon>Sordariomycetes</taxon>
        <taxon>Sordariomycetidae</taxon>
        <taxon>Sordariales</taxon>
        <taxon>Chaetomiaceae</taxon>
        <taxon>Chaetomidium</taxon>
    </lineage>
</organism>
<evidence type="ECO:0000256" key="1">
    <source>
        <dbReference type="SAM" id="MobiDB-lite"/>
    </source>
</evidence>
<feature type="region of interest" description="Disordered" evidence="1">
    <location>
        <begin position="1"/>
        <end position="42"/>
    </location>
</feature>
<gene>
    <name evidence="2" type="ORF">C8A00DRAFT_32835</name>
</gene>
<evidence type="ECO:0000313" key="3">
    <source>
        <dbReference type="Proteomes" id="UP001302745"/>
    </source>
</evidence>
<accession>A0AAN6VP97</accession>
<keyword evidence="3" id="KW-1185">Reference proteome</keyword>
<reference evidence="2" key="1">
    <citation type="journal article" date="2023" name="Mol. Phylogenet. Evol.">
        <title>Genome-scale phylogeny and comparative genomics of the fungal order Sordariales.</title>
        <authorList>
            <person name="Hensen N."/>
            <person name="Bonometti L."/>
            <person name="Westerberg I."/>
            <person name="Brannstrom I.O."/>
            <person name="Guillou S."/>
            <person name="Cros-Aarteil S."/>
            <person name="Calhoun S."/>
            <person name="Haridas S."/>
            <person name="Kuo A."/>
            <person name="Mondo S."/>
            <person name="Pangilinan J."/>
            <person name="Riley R."/>
            <person name="LaButti K."/>
            <person name="Andreopoulos B."/>
            <person name="Lipzen A."/>
            <person name="Chen C."/>
            <person name="Yan M."/>
            <person name="Daum C."/>
            <person name="Ng V."/>
            <person name="Clum A."/>
            <person name="Steindorff A."/>
            <person name="Ohm R.A."/>
            <person name="Martin F."/>
            <person name="Silar P."/>
            <person name="Natvig D.O."/>
            <person name="Lalanne C."/>
            <person name="Gautier V."/>
            <person name="Ament-Velasquez S.L."/>
            <person name="Kruys A."/>
            <person name="Hutchinson M.I."/>
            <person name="Powell A.J."/>
            <person name="Barry K."/>
            <person name="Miller A.N."/>
            <person name="Grigoriev I.V."/>
            <person name="Debuchy R."/>
            <person name="Gladieux P."/>
            <person name="Hiltunen Thoren M."/>
            <person name="Johannesson H."/>
        </authorList>
    </citation>
    <scope>NUCLEOTIDE SEQUENCE</scope>
    <source>
        <strain evidence="2">CBS 538.74</strain>
    </source>
</reference>
<dbReference type="EMBL" id="MU856913">
    <property type="protein sequence ID" value="KAK4154406.1"/>
    <property type="molecule type" value="Genomic_DNA"/>
</dbReference>
<reference evidence="2" key="2">
    <citation type="submission" date="2023-05" db="EMBL/GenBank/DDBJ databases">
        <authorList>
            <consortium name="Lawrence Berkeley National Laboratory"/>
            <person name="Steindorff A."/>
            <person name="Hensen N."/>
            <person name="Bonometti L."/>
            <person name="Westerberg I."/>
            <person name="Brannstrom I.O."/>
            <person name="Guillou S."/>
            <person name="Cros-Aarteil S."/>
            <person name="Calhoun S."/>
            <person name="Haridas S."/>
            <person name="Kuo A."/>
            <person name="Mondo S."/>
            <person name="Pangilinan J."/>
            <person name="Riley R."/>
            <person name="Labutti K."/>
            <person name="Andreopoulos B."/>
            <person name="Lipzen A."/>
            <person name="Chen C."/>
            <person name="Yanf M."/>
            <person name="Daum C."/>
            <person name="Ng V."/>
            <person name="Clum A."/>
            <person name="Ohm R."/>
            <person name="Martin F."/>
            <person name="Silar P."/>
            <person name="Natvig D."/>
            <person name="Lalanne C."/>
            <person name="Gautier V."/>
            <person name="Ament-Velasquez S.L."/>
            <person name="Kruys A."/>
            <person name="Hutchinson M.I."/>
            <person name="Powell A.J."/>
            <person name="Barry K."/>
            <person name="Miller A.N."/>
            <person name="Grigoriev I.V."/>
            <person name="Debuchy R."/>
            <person name="Gladieux P."/>
            <person name="Thoren M.H."/>
            <person name="Johannesson H."/>
        </authorList>
    </citation>
    <scope>NUCLEOTIDE SEQUENCE</scope>
    <source>
        <strain evidence="2">CBS 538.74</strain>
    </source>
</reference>
<proteinExistence type="predicted"/>
<dbReference type="Proteomes" id="UP001302745">
    <property type="component" value="Unassembled WGS sequence"/>
</dbReference>
<comment type="caution">
    <text evidence="2">The sequence shown here is derived from an EMBL/GenBank/DDBJ whole genome shotgun (WGS) entry which is preliminary data.</text>
</comment>